<feature type="transmembrane region" description="Helical" evidence="8">
    <location>
        <begin position="55"/>
        <end position="74"/>
    </location>
</feature>
<evidence type="ECO:0000256" key="9">
    <source>
        <dbReference type="SAM" id="SignalP"/>
    </source>
</evidence>
<dbReference type="InterPro" id="IPR009262">
    <property type="entry name" value="SLC35_F1/F2/F6"/>
</dbReference>
<feature type="transmembrane region" description="Helical" evidence="8">
    <location>
        <begin position="308"/>
        <end position="329"/>
    </location>
</feature>
<feature type="chain" id="PRO_5044742001" description="Solute carrier family 35 member F6" evidence="9">
    <location>
        <begin position="19"/>
        <end position="447"/>
    </location>
</feature>
<evidence type="ECO:0000313" key="11">
    <source>
        <dbReference type="Proteomes" id="UP001519460"/>
    </source>
</evidence>
<feature type="transmembrane region" description="Helical" evidence="8">
    <location>
        <begin position="108"/>
        <end position="131"/>
    </location>
</feature>
<proteinExistence type="inferred from homology"/>
<name>A0ABD0K2H4_9CAEN</name>
<reference evidence="10 11" key="1">
    <citation type="journal article" date="2023" name="Sci. Data">
        <title>Genome assembly of the Korean intertidal mud-creeper Batillaria attramentaria.</title>
        <authorList>
            <person name="Patra A.K."/>
            <person name="Ho P.T."/>
            <person name="Jun S."/>
            <person name="Lee S.J."/>
            <person name="Kim Y."/>
            <person name="Won Y.J."/>
        </authorList>
    </citation>
    <scope>NUCLEOTIDE SEQUENCE [LARGE SCALE GENOMIC DNA]</scope>
    <source>
        <strain evidence="10">Wonlab-2016</strain>
    </source>
</reference>
<dbReference type="PANTHER" id="PTHR13146">
    <property type="match status" value="1"/>
</dbReference>
<sequence length="447" mass="49702">MALTCIQVVLMIGMLVTGSINTISKKAQNDCNVKGYPNGTANNTATVHSFDHPWFQTWIMFIGECSCLIGLGLARRREKKQFIKEMNWAAQLGREPEAPPSHPRVFQWVFLLPTVCDLIGTSLAGIGLLYVDASVWQMLRGSIIIFAGILSKIFLKRKLYPVHWLGMLMTMAGLVLVGCSSIFRARQNTSSSHTILGIALILGSQLVSASQMVIEEIFLKKRNYHPLQVVGMEGTFGFLLMTFVVLPAMYFIPGSGINGRYENSIDALYQIGNSPKLLAFCLLYLVSIAFYNYFGLAVTKSLTAVHRTLIDACRTILVWGVDLFIFYVFSREFGEEFDKTYGLLQVDGFLFLVIGTMLYNQIMNVPCLPWCNPPPLVELQAVVAPPHHDQDPAPQASASATRKIASTKRKSAGKKGNIQDLEESYKSDVDEHTHLLHSSDGQQPSYT</sequence>
<feature type="region of interest" description="Disordered" evidence="7">
    <location>
        <begin position="387"/>
        <end position="447"/>
    </location>
</feature>
<keyword evidence="3" id="KW-0813">Transport</keyword>
<dbReference type="SUPFAM" id="SSF103481">
    <property type="entry name" value="Multidrug resistance efflux transporter EmrE"/>
    <property type="match status" value="1"/>
</dbReference>
<evidence type="ECO:0000256" key="5">
    <source>
        <dbReference type="ARBA" id="ARBA00022989"/>
    </source>
</evidence>
<evidence type="ECO:0000256" key="4">
    <source>
        <dbReference type="ARBA" id="ARBA00022692"/>
    </source>
</evidence>
<protein>
    <recommendedName>
        <fullName evidence="12">Solute carrier family 35 member F6</fullName>
    </recommendedName>
</protein>
<comment type="subcellular location">
    <subcellularLocation>
        <location evidence="1">Membrane</location>
        <topology evidence="1">Multi-pass membrane protein</topology>
    </subcellularLocation>
</comment>
<keyword evidence="6 8" id="KW-0472">Membrane</keyword>
<feature type="transmembrane region" description="Helical" evidence="8">
    <location>
        <begin position="235"/>
        <end position="257"/>
    </location>
</feature>
<dbReference type="EMBL" id="JACVVK020000266">
    <property type="protein sequence ID" value="KAK7481163.1"/>
    <property type="molecule type" value="Genomic_DNA"/>
</dbReference>
<feature type="transmembrane region" description="Helical" evidence="8">
    <location>
        <begin position="195"/>
        <end position="214"/>
    </location>
</feature>
<comment type="caution">
    <text evidence="10">The sequence shown here is derived from an EMBL/GenBank/DDBJ whole genome shotgun (WGS) entry which is preliminary data.</text>
</comment>
<evidence type="ECO:0000256" key="6">
    <source>
        <dbReference type="ARBA" id="ARBA00023136"/>
    </source>
</evidence>
<evidence type="ECO:0008006" key="12">
    <source>
        <dbReference type="Google" id="ProtNLM"/>
    </source>
</evidence>
<keyword evidence="11" id="KW-1185">Reference proteome</keyword>
<dbReference type="PANTHER" id="PTHR13146:SF8">
    <property type="entry name" value="SOLUTE CARRIER FAMILY 35 MEMBER F6"/>
    <property type="match status" value="1"/>
</dbReference>
<comment type="similarity">
    <text evidence="2">Belongs to the SLC35F solute transporter family.</text>
</comment>
<organism evidence="10 11">
    <name type="scientific">Batillaria attramentaria</name>
    <dbReference type="NCBI Taxonomy" id="370345"/>
    <lineage>
        <taxon>Eukaryota</taxon>
        <taxon>Metazoa</taxon>
        <taxon>Spiralia</taxon>
        <taxon>Lophotrochozoa</taxon>
        <taxon>Mollusca</taxon>
        <taxon>Gastropoda</taxon>
        <taxon>Caenogastropoda</taxon>
        <taxon>Sorbeoconcha</taxon>
        <taxon>Cerithioidea</taxon>
        <taxon>Batillariidae</taxon>
        <taxon>Batillaria</taxon>
    </lineage>
</organism>
<evidence type="ECO:0000313" key="10">
    <source>
        <dbReference type="EMBL" id="KAK7481163.1"/>
    </source>
</evidence>
<dbReference type="Pfam" id="PF06027">
    <property type="entry name" value="SLC35F"/>
    <property type="match status" value="1"/>
</dbReference>
<feature type="signal peptide" evidence="9">
    <location>
        <begin position="1"/>
        <end position="18"/>
    </location>
</feature>
<dbReference type="InterPro" id="IPR037185">
    <property type="entry name" value="EmrE-like"/>
</dbReference>
<dbReference type="Proteomes" id="UP001519460">
    <property type="component" value="Unassembled WGS sequence"/>
</dbReference>
<evidence type="ECO:0000256" key="3">
    <source>
        <dbReference type="ARBA" id="ARBA00022448"/>
    </source>
</evidence>
<evidence type="ECO:0000256" key="7">
    <source>
        <dbReference type="SAM" id="MobiDB-lite"/>
    </source>
</evidence>
<dbReference type="AlphaFoldDB" id="A0ABD0K2H4"/>
<feature type="transmembrane region" description="Helical" evidence="8">
    <location>
        <begin position="277"/>
        <end position="296"/>
    </location>
</feature>
<accession>A0ABD0K2H4</accession>
<feature type="transmembrane region" description="Helical" evidence="8">
    <location>
        <begin position="341"/>
        <end position="359"/>
    </location>
</feature>
<feature type="compositionally biased region" description="Basic and acidic residues" evidence="7">
    <location>
        <begin position="423"/>
        <end position="434"/>
    </location>
</feature>
<feature type="transmembrane region" description="Helical" evidence="8">
    <location>
        <begin position="137"/>
        <end position="155"/>
    </location>
</feature>
<feature type="transmembrane region" description="Helical" evidence="8">
    <location>
        <begin position="162"/>
        <end position="183"/>
    </location>
</feature>
<keyword evidence="9" id="KW-0732">Signal</keyword>
<dbReference type="GO" id="GO:0016020">
    <property type="term" value="C:membrane"/>
    <property type="evidence" value="ECO:0007669"/>
    <property type="project" value="UniProtKB-SubCell"/>
</dbReference>
<gene>
    <name evidence="10" type="ORF">BaRGS_00027596</name>
</gene>
<evidence type="ECO:0000256" key="1">
    <source>
        <dbReference type="ARBA" id="ARBA00004141"/>
    </source>
</evidence>
<evidence type="ECO:0000256" key="2">
    <source>
        <dbReference type="ARBA" id="ARBA00007863"/>
    </source>
</evidence>
<keyword evidence="5 8" id="KW-1133">Transmembrane helix</keyword>
<evidence type="ECO:0000256" key="8">
    <source>
        <dbReference type="SAM" id="Phobius"/>
    </source>
</evidence>
<keyword evidence="4 8" id="KW-0812">Transmembrane</keyword>